<name>A0A3B0JWH9_DROGU</name>
<keyword evidence="2" id="KW-0732">Signal</keyword>
<gene>
    <name evidence="3" type="ORF">DGUA_6G008544</name>
</gene>
<feature type="compositionally biased region" description="Low complexity" evidence="1">
    <location>
        <begin position="354"/>
        <end position="370"/>
    </location>
</feature>
<dbReference type="Proteomes" id="UP000268350">
    <property type="component" value="Unassembled WGS sequence"/>
</dbReference>
<dbReference type="Pfam" id="PF15972">
    <property type="entry name" value="Unpaired"/>
    <property type="match status" value="1"/>
</dbReference>
<feature type="compositionally biased region" description="Low complexity" evidence="1">
    <location>
        <begin position="388"/>
        <end position="408"/>
    </location>
</feature>
<feature type="compositionally biased region" description="Basic residues" evidence="1">
    <location>
        <begin position="340"/>
        <end position="353"/>
    </location>
</feature>
<feature type="signal peptide" evidence="2">
    <location>
        <begin position="1"/>
        <end position="22"/>
    </location>
</feature>
<dbReference type="OrthoDB" id="7781488at2759"/>
<evidence type="ECO:0000313" key="3">
    <source>
        <dbReference type="EMBL" id="SPP86404.1"/>
    </source>
</evidence>
<dbReference type="InterPro" id="IPR031901">
    <property type="entry name" value="Unpaired"/>
</dbReference>
<feature type="chain" id="PRO_5017461313" evidence="2">
    <location>
        <begin position="23"/>
        <end position="447"/>
    </location>
</feature>
<sequence length="447" mass="50916">MCYQLPHLISLLLILALNLLLAAPAHTMAMRTASGGLTVLDANRLRTTTTTSSSMASPSPSPSPTLSSNLSASTGSVGTGSSGYSLQPRKRHRKRNSNWIDYRNFNESTTALEWVNPCGGSYHPSVGDRFNRLRPRQSFNQLKRHAFREYRGLNSSQDSVIDIRNMTMWSLHTQNYKFLPKLKPNSTIALKRWYRNMQTYVASFAFLRRLQIRWDQRFITRESTTARELRELLLSSRRILCELETAVNQTSPRRKHRRSGPGSPNGLSGGMGVQLPQISRNEMNKRLKLRSKGTGGPGAISEANTGSMRLSNEADSIDMRFVKHHYYEFVRTMWQLLRRDGKRARKRSHRPHQKPQQQQHQQQQRQQLPRKPQRERQSQAGGQQPANRSYSRLRSETSSTSSSSSNSRDFNEVSKPAMISGGIGGRRGKRQSAAAGRQQRQRRVQRT</sequence>
<feature type="compositionally biased region" description="Polar residues" evidence="1">
    <location>
        <begin position="378"/>
        <end position="387"/>
    </location>
</feature>
<evidence type="ECO:0000256" key="2">
    <source>
        <dbReference type="SAM" id="SignalP"/>
    </source>
</evidence>
<evidence type="ECO:0000313" key="4">
    <source>
        <dbReference type="Proteomes" id="UP000268350"/>
    </source>
</evidence>
<accession>A0A3B0JWH9</accession>
<keyword evidence="4" id="KW-1185">Reference proteome</keyword>
<proteinExistence type="predicted"/>
<organism evidence="3 4">
    <name type="scientific">Drosophila guanche</name>
    <name type="common">Fruit fly</name>
    <dbReference type="NCBI Taxonomy" id="7266"/>
    <lineage>
        <taxon>Eukaryota</taxon>
        <taxon>Metazoa</taxon>
        <taxon>Ecdysozoa</taxon>
        <taxon>Arthropoda</taxon>
        <taxon>Hexapoda</taxon>
        <taxon>Insecta</taxon>
        <taxon>Pterygota</taxon>
        <taxon>Neoptera</taxon>
        <taxon>Endopterygota</taxon>
        <taxon>Diptera</taxon>
        <taxon>Brachycera</taxon>
        <taxon>Muscomorpha</taxon>
        <taxon>Ephydroidea</taxon>
        <taxon>Drosophilidae</taxon>
        <taxon>Drosophila</taxon>
        <taxon>Sophophora</taxon>
    </lineage>
</organism>
<protein>
    <submittedName>
        <fullName evidence="3">Uncharacterized protein</fullName>
    </submittedName>
</protein>
<dbReference type="AlphaFoldDB" id="A0A3B0JWH9"/>
<feature type="region of interest" description="Disordered" evidence="1">
    <location>
        <begin position="340"/>
        <end position="447"/>
    </location>
</feature>
<feature type="region of interest" description="Disordered" evidence="1">
    <location>
        <begin position="246"/>
        <end position="274"/>
    </location>
</feature>
<reference evidence="4" key="1">
    <citation type="submission" date="2018-01" db="EMBL/GenBank/DDBJ databases">
        <authorList>
            <person name="Alioto T."/>
            <person name="Alioto T."/>
        </authorList>
    </citation>
    <scope>NUCLEOTIDE SEQUENCE [LARGE SCALE GENOMIC DNA]</scope>
</reference>
<feature type="compositionally biased region" description="Low complexity" evidence="1">
    <location>
        <begin position="48"/>
        <end position="76"/>
    </location>
</feature>
<dbReference type="EMBL" id="OUUW01000011">
    <property type="protein sequence ID" value="SPP86404.1"/>
    <property type="molecule type" value="Genomic_DNA"/>
</dbReference>
<dbReference type="GO" id="GO:0001700">
    <property type="term" value="P:embryonic development via the syncytial blastoderm"/>
    <property type="evidence" value="ECO:0007669"/>
    <property type="project" value="InterPro"/>
</dbReference>
<dbReference type="GO" id="GO:0007259">
    <property type="term" value="P:cell surface receptor signaling pathway via JAK-STAT"/>
    <property type="evidence" value="ECO:0007669"/>
    <property type="project" value="InterPro"/>
</dbReference>
<feature type="region of interest" description="Disordered" evidence="1">
    <location>
        <begin position="48"/>
        <end position="92"/>
    </location>
</feature>
<evidence type="ECO:0000256" key="1">
    <source>
        <dbReference type="SAM" id="MobiDB-lite"/>
    </source>
</evidence>